<dbReference type="Pfam" id="PF05708">
    <property type="entry name" value="Peptidase_C92"/>
    <property type="match status" value="1"/>
</dbReference>
<feature type="signal peptide" evidence="1">
    <location>
        <begin position="1"/>
        <end position="22"/>
    </location>
</feature>
<organism evidence="2 3">
    <name type="scientific">Maritimibacter harenae</name>
    <dbReference type="NCBI Taxonomy" id="2606218"/>
    <lineage>
        <taxon>Bacteria</taxon>
        <taxon>Pseudomonadati</taxon>
        <taxon>Pseudomonadota</taxon>
        <taxon>Alphaproteobacteria</taxon>
        <taxon>Rhodobacterales</taxon>
        <taxon>Roseobacteraceae</taxon>
        <taxon>Maritimibacter</taxon>
    </lineage>
</organism>
<proteinExistence type="predicted"/>
<evidence type="ECO:0000256" key="1">
    <source>
        <dbReference type="SAM" id="SignalP"/>
    </source>
</evidence>
<dbReference type="InterPro" id="IPR024453">
    <property type="entry name" value="Peptidase_C92"/>
</dbReference>
<feature type="chain" id="PRO_5032677944" description="Permuted papain-like amidase enzyme, YaeF/YiiX, C92 family" evidence="1">
    <location>
        <begin position="23"/>
        <end position="320"/>
    </location>
</feature>
<evidence type="ECO:0000313" key="2">
    <source>
        <dbReference type="EMBL" id="MZR12378.1"/>
    </source>
</evidence>
<accession>A0A845M207</accession>
<dbReference type="SUPFAM" id="SSF54001">
    <property type="entry name" value="Cysteine proteinases"/>
    <property type="match status" value="1"/>
</dbReference>
<evidence type="ECO:0008006" key="4">
    <source>
        <dbReference type="Google" id="ProtNLM"/>
    </source>
</evidence>
<keyword evidence="1" id="KW-0732">Signal</keyword>
<reference evidence="2 3" key="1">
    <citation type="submission" date="2019-12" db="EMBL/GenBank/DDBJ databases">
        <title>Maritimibacter sp. nov. sp. isolated from sea sand.</title>
        <authorList>
            <person name="Kim J."/>
            <person name="Jeong S.E."/>
            <person name="Jung H.S."/>
            <person name="Jeon C.O."/>
        </authorList>
    </citation>
    <scope>NUCLEOTIDE SEQUENCE [LARGE SCALE GENOMIC DNA]</scope>
    <source>
        <strain evidence="2 3">DP07</strain>
    </source>
</reference>
<name>A0A845M207_9RHOB</name>
<dbReference type="Proteomes" id="UP000467322">
    <property type="component" value="Unassembled WGS sequence"/>
</dbReference>
<dbReference type="InterPro" id="IPR038765">
    <property type="entry name" value="Papain-like_cys_pep_sf"/>
</dbReference>
<dbReference type="AlphaFoldDB" id="A0A845M207"/>
<evidence type="ECO:0000313" key="3">
    <source>
        <dbReference type="Proteomes" id="UP000467322"/>
    </source>
</evidence>
<protein>
    <recommendedName>
        <fullName evidence="4">Permuted papain-like amidase enzyme, YaeF/YiiX, C92 family</fullName>
    </recommendedName>
</protein>
<keyword evidence="3" id="KW-1185">Reference proteome</keyword>
<dbReference type="RefSeq" id="WP_161350503.1">
    <property type="nucleotide sequence ID" value="NZ_WTUX01000010.1"/>
</dbReference>
<dbReference type="PROSITE" id="PS51257">
    <property type="entry name" value="PROKAR_LIPOPROTEIN"/>
    <property type="match status" value="1"/>
</dbReference>
<sequence length="320" mass="35545">MVRFLPLVVSVFLAGCALPVVHPDFETMPADADPDTFECCNAPNRYPQAFVDFAMPLVEPFFPLFMSGSSPAGLAPHPEAGERIARQAQPMDLLLLSSKSHFTSRYLPGWFTHSAVYLGTEAQLRAAGLWNDPAVLPYQDKIRAGYTIVEAMPSGIRFNAMDPLHWERDAALLARPTLTAAERRTALRQALGSLQHGFDFFYDVRSCDKLACTEVVLRAMPQLDFTIREVNQQIALLPDDIAAQAVRGDRLRVVDYVRVDGESWESTGRRGVMEDLSKYWGPIPDKPQTAVYRSGDLERCEPGVAMRPGFAALTTRTPRG</sequence>
<gene>
    <name evidence="2" type="ORF">GQE99_05040</name>
</gene>
<comment type="caution">
    <text evidence="2">The sequence shown here is derived from an EMBL/GenBank/DDBJ whole genome shotgun (WGS) entry which is preliminary data.</text>
</comment>
<dbReference type="EMBL" id="WTUX01000010">
    <property type="protein sequence ID" value="MZR12378.1"/>
    <property type="molecule type" value="Genomic_DNA"/>
</dbReference>